<name>A0AAF0UBD2_SOLVR</name>
<dbReference type="EMBL" id="CP133619">
    <property type="protein sequence ID" value="WMV42703.1"/>
    <property type="molecule type" value="Genomic_DNA"/>
</dbReference>
<evidence type="ECO:0000313" key="1">
    <source>
        <dbReference type="EMBL" id="WMV42703.1"/>
    </source>
</evidence>
<sequence>MIDPTQSFIDNNWLKRYPSTAIRYCRLVVLKADLGRKCRQGERMLICDMIIPVVND</sequence>
<protein>
    <submittedName>
        <fullName evidence="1">Uncharacterized protein</fullName>
    </submittedName>
</protein>
<reference evidence="1" key="1">
    <citation type="submission" date="2023-08" db="EMBL/GenBank/DDBJ databases">
        <title>A de novo genome assembly of Solanum verrucosum Schlechtendal, a Mexican diploid species geographically isolated from the other diploid A-genome species in potato relatives.</title>
        <authorList>
            <person name="Hosaka K."/>
        </authorList>
    </citation>
    <scope>NUCLEOTIDE SEQUENCE</scope>
    <source>
        <tissue evidence="1">Young leaves</tissue>
    </source>
</reference>
<dbReference type="Proteomes" id="UP001234989">
    <property type="component" value="Chromosome 8"/>
</dbReference>
<proteinExistence type="predicted"/>
<evidence type="ECO:0000313" key="2">
    <source>
        <dbReference type="Proteomes" id="UP001234989"/>
    </source>
</evidence>
<gene>
    <name evidence="1" type="ORF">MTR67_036088</name>
</gene>
<organism evidence="1 2">
    <name type="scientific">Solanum verrucosum</name>
    <dbReference type="NCBI Taxonomy" id="315347"/>
    <lineage>
        <taxon>Eukaryota</taxon>
        <taxon>Viridiplantae</taxon>
        <taxon>Streptophyta</taxon>
        <taxon>Embryophyta</taxon>
        <taxon>Tracheophyta</taxon>
        <taxon>Spermatophyta</taxon>
        <taxon>Magnoliopsida</taxon>
        <taxon>eudicotyledons</taxon>
        <taxon>Gunneridae</taxon>
        <taxon>Pentapetalae</taxon>
        <taxon>asterids</taxon>
        <taxon>lamiids</taxon>
        <taxon>Solanales</taxon>
        <taxon>Solanaceae</taxon>
        <taxon>Solanoideae</taxon>
        <taxon>Solaneae</taxon>
        <taxon>Solanum</taxon>
    </lineage>
</organism>
<accession>A0AAF0UBD2</accession>
<dbReference type="AlphaFoldDB" id="A0AAF0UBD2"/>
<keyword evidence="2" id="KW-1185">Reference proteome</keyword>